<organism evidence="2 3">
    <name type="scientific">Vitis vinifera</name>
    <name type="common">Grape</name>
    <dbReference type="NCBI Taxonomy" id="29760"/>
    <lineage>
        <taxon>Eukaryota</taxon>
        <taxon>Viridiplantae</taxon>
        <taxon>Streptophyta</taxon>
        <taxon>Embryophyta</taxon>
        <taxon>Tracheophyta</taxon>
        <taxon>Spermatophyta</taxon>
        <taxon>Magnoliopsida</taxon>
        <taxon>eudicotyledons</taxon>
        <taxon>Gunneridae</taxon>
        <taxon>Pentapetalae</taxon>
        <taxon>rosids</taxon>
        <taxon>Vitales</taxon>
        <taxon>Vitaceae</taxon>
        <taxon>Viteae</taxon>
        <taxon>Vitis</taxon>
    </lineage>
</organism>
<dbReference type="OrthoDB" id="1653447at2759"/>
<evidence type="ECO:0000313" key="3">
    <source>
        <dbReference type="Proteomes" id="UP000288805"/>
    </source>
</evidence>
<proteinExistence type="predicted"/>
<evidence type="ECO:0000313" key="2">
    <source>
        <dbReference type="EMBL" id="RVW98349.1"/>
    </source>
</evidence>
<name>A0A438INS2_VITVI</name>
<feature type="region of interest" description="Disordered" evidence="1">
    <location>
        <begin position="176"/>
        <end position="202"/>
    </location>
</feature>
<dbReference type="AlphaFoldDB" id="A0A438INS2"/>
<dbReference type="PANTHER" id="PTHR37732">
    <property type="entry name" value="OS08G0104400 PROTEIN"/>
    <property type="match status" value="1"/>
</dbReference>
<reference evidence="2 3" key="1">
    <citation type="journal article" date="2018" name="PLoS Genet.">
        <title>Population sequencing reveals clonal diversity and ancestral inbreeding in the grapevine cultivar Chardonnay.</title>
        <authorList>
            <person name="Roach M.J."/>
            <person name="Johnson D.L."/>
            <person name="Bohlmann J."/>
            <person name="van Vuuren H.J."/>
            <person name="Jones S.J."/>
            <person name="Pretorius I.S."/>
            <person name="Schmidt S.A."/>
            <person name="Borneman A.R."/>
        </authorList>
    </citation>
    <scope>NUCLEOTIDE SEQUENCE [LARGE SCALE GENOMIC DNA]</scope>
    <source>
        <strain evidence="3">cv. Chardonnay</strain>
        <tissue evidence="2">Leaf</tissue>
    </source>
</reference>
<accession>A0A438INS2</accession>
<protein>
    <submittedName>
        <fullName evidence="2">Uncharacterized protein</fullName>
    </submittedName>
</protein>
<dbReference type="GO" id="GO:0010162">
    <property type="term" value="P:seed dormancy process"/>
    <property type="evidence" value="ECO:0007669"/>
    <property type="project" value="InterPro"/>
</dbReference>
<dbReference type="EMBL" id="QGNW01000094">
    <property type="protein sequence ID" value="RVW98349.1"/>
    <property type="molecule type" value="Genomic_DNA"/>
</dbReference>
<dbReference type="InterPro" id="IPR044984">
    <property type="entry name" value="SMP1"/>
</dbReference>
<feature type="compositionally biased region" description="Low complexity" evidence="1">
    <location>
        <begin position="176"/>
        <end position="189"/>
    </location>
</feature>
<dbReference type="Proteomes" id="UP000288805">
    <property type="component" value="Unassembled WGS sequence"/>
</dbReference>
<sequence>MDKRNGGLGIRSLSNLNKALSLTNVVGDLLLRGLLLEEGDYREVWGGRKGMTVKRSKEGLKFWKDRGCVNLSLGEAFLELFSIAIAKDLKKEEMEDAEHVREGEMEGGGMVEEDLKGIANCPRQFVLHLNKYATAQAKLSEDEALRVRYKSGTPLEGGKIAESEPVDLFSSARNISSTHTTNTTHPSTTDDQQPQRSSHDSLSLEEILMLQVKVIRV</sequence>
<dbReference type="PANTHER" id="PTHR37732:SF2">
    <property type="entry name" value="SEED MATURATION PROTEIN 1"/>
    <property type="match status" value="1"/>
</dbReference>
<comment type="caution">
    <text evidence="2">The sequence shown here is derived from an EMBL/GenBank/DDBJ whole genome shotgun (WGS) entry which is preliminary data.</text>
</comment>
<gene>
    <name evidence="2" type="ORF">CK203_034308</name>
</gene>
<evidence type="ECO:0000256" key="1">
    <source>
        <dbReference type="SAM" id="MobiDB-lite"/>
    </source>
</evidence>